<accession>A0A251UJE1</accession>
<reference evidence="2" key="2">
    <citation type="submission" date="2017-02" db="EMBL/GenBank/DDBJ databases">
        <title>Sunflower complete genome.</title>
        <authorList>
            <person name="Langlade N."/>
            <person name="Munos S."/>
        </authorList>
    </citation>
    <scope>NUCLEOTIDE SEQUENCE [LARGE SCALE GENOMIC DNA]</scope>
    <source>
        <tissue evidence="2">Leaves</tissue>
    </source>
</reference>
<dbReference type="EMBL" id="CM007895">
    <property type="protein sequence ID" value="OTG23458.1"/>
    <property type="molecule type" value="Genomic_DNA"/>
</dbReference>
<dbReference type="InParanoid" id="A0A251UJE1"/>
<evidence type="ECO:0000313" key="3">
    <source>
        <dbReference type="Proteomes" id="UP000215914"/>
    </source>
</evidence>
<protein>
    <submittedName>
        <fullName evidence="2">Uncharacterized protein</fullName>
    </submittedName>
</protein>
<sequence>MLNVYAQGWHSVVKGWIERVVAAGSCVCETPATDSGGVWLIMVTVMWVAAMGRGKRITAVDGG</sequence>
<reference evidence="1 3" key="1">
    <citation type="journal article" date="2017" name="Nature">
        <title>The sunflower genome provides insights into oil metabolism, flowering and Asterid evolution.</title>
        <authorList>
            <person name="Badouin H."/>
            <person name="Gouzy J."/>
            <person name="Grassa C.J."/>
            <person name="Murat F."/>
            <person name="Staton S.E."/>
            <person name="Cottret L."/>
            <person name="Lelandais-Briere C."/>
            <person name="Owens G.L."/>
            <person name="Carrere S."/>
            <person name="Mayjonade B."/>
            <person name="Legrand L."/>
            <person name="Gill N."/>
            <person name="Kane N.C."/>
            <person name="Bowers J.E."/>
            <person name="Hubner S."/>
            <person name="Bellec A."/>
            <person name="Berard A."/>
            <person name="Berges H."/>
            <person name="Blanchet N."/>
            <person name="Boniface M.C."/>
            <person name="Brunel D."/>
            <person name="Catrice O."/>
            <person name="Chaidir N."/>
            <person name="Claudel C."/>
            <person name="Donnadieu C."/>
            <person name="Faraut T."/>
            <person name="Fievet G."/>
            <person name="Helmstetter N."/>
            <person name="King M."/>
            <person name="Knapp S.J."/>
            <person name="Lai Z."/>
            <person name="Le Paslier M.C."/>
            <person name="Lippi Y."/>
            <person name="Lorenzon L."/>
            <person name="Mandel J.R."/>
            <person name="Marage G."/>
            <person name="Marchand G."/>
            <person name="Marquand E."/>
            <person name="Bret-Mestries E."/>
            <person name="Morien E."/>
            <person name="Nambeesan S."/>
            <person name="Nguyen T."/>
            <person name="Pegot-Espagnet P."/>
            <person name="Pouilly N."/>
            <person name="Raftis F."/>
            <person name="Sallet E."/>
            <person name="Schiex T."/>
            <person name="Thomas J."/>
            <person name="Vandecasteele C."/>
            <person name="Vares D."/>
            <person name="Vear F."/>
            <person name="Vautrin S."/>
            <person name="Crespi M."/>
            <person name="Mangin B."/>
            <person name="Burke J.M."/>
            <person name="Salse J."/>
            <person name="Munos S."/>
            <person name="Vincourt P."/>
            <person name="Rieseberg L.H."/>
            <person name="Langlade N.B."/>
        </authorList>
    </citation>
    <scope>NUCLEOTIDE SEQUENCE [LARGE SCALE GENOMIC DNA]</scope>
    <source>
        <strain evidence="3">cv. SF193</strain>
        <tissue evidence="1">Leaves</tissue>
    </source>
</reference>
<dbReference type="AlphaFoldDB" id="A0A251UJE1"/>
<dbReference type="EMBL" id="MNCJ02000326">
    <property type="protein sequence ID" value="KAF5781796.1"/>
    <property type="molecule type" value="Genomic_DNA"/>
</dbReference>
<evidence type="ECO:0000313" key="2">
    <source>
        <dbReference type="EMBL" id="OTG23458.1"/>
    </source>
</evidence>
<dbReference type="Proteomes" id="UP000215914">
    <property type="component" value="Chromosome 6"/>
</dbReference>
<keyword evidence="3" id="KW-1185">Reference proteome</keyword>
<gene>
    <name evidence="2" type="ORF">HannXRQ_Chr06g0182731</name>
    <name evidence="1" type="ORF">HanXRQr2_Chr11g0488031</name>
</gene>
<proteinExistence type="predicted"/>
<evidence type="ECO:0000313" key="1">
    <source>
        <dbReference type="EMBL" id="KAF5781796.1"/>
    </source>
</evidence>
<organism evidence="2 3">
    <name type="scientific">Helianthus annuus</name>
    <name type="common">Common sunflower</name>
    <dbReference type="NCBI Taxonomy" id="4232"/>
    <lineage>
        <taxon>Eukaryota</taxon>
        <taxon>Viridiplantae</taxon>
        <taxon>Streptophyta</taxon>
        <taxon>Embryophyta</taxon>
        <taxon>Tracheophyta</taxon>
        <taxon>Spermatophyta</taxon>
        <taxon>Magnoliopsida</taxon>
        <taxon>eudicotyledons</taxon>
        <taxon>Gunneridae</taxon>
        <taxon>Pentapetalae</taxon>
        <taxon>asterids</taxon>
        <taxon>campanulids</taxon>
        <taxon>Asterales</taxon>
        <taxon>Asteraceae</taxon>
        <taxon>Asteroideae</taxon>
        <taxon>Heliantheae alliance</taxon>
        <taxon>Heliantheae</taxon>
        <taxon>Helianthus</taxon>
    </lineage>
</organism>
<name>A0A251UJE1_HELAN</name>
<reference evidence="1" key="3">
    <citation type="submission" date="2020-06" db="EMBL/GenBank/DDBJ databases">
        <title>Helianthus annuus Genome sequencing and assembly Release 2.</title>
        <authorList>
            <person name="Gouzy J."/>
            <person name="Langlade N."/>
            <person name="Munos S."/>
        </authorList>
    </citation>
    <scope>NUCLEOTIDE SEQUENCE</scope>
    <source>
        <tissue evidence="1">Leaves</tissue>
    </source>
</reference>
<dbReference type="Gramene" id="mRNA:HanXRQr2_Chr11g0488031">
    <property type="protein sequence ID" value="mRNA:HanXRQr2_Chr11g0488031"/>
    <property type="gene ID" value="HanXRQr2_Chr11g0488031"/>
</dbReference>